<dbReference type="AlphaFoldDB" id="A0A2P6QGP2"/>
<comment type="caution">
    <text evidence="2">The sequence shown here is derived from an EMBL/GenBank/DDBJ whole genome shotgun (WGS) entry which is preliminary data.</text>
</comment>
<feature type="transmembrane region" description="Helical" evidence="1">
    <location>
        <begin position="12"/>
        <end position="32"/>
    </location>
</feature>
<keyword evidence="3" id="KW-1185">Reference proteome</keyword>
<keyword evidence="1" id="KW-0812">Transmembrane</keyword>
<keyword evidence="1" id="KW-1133">Transmembrane helix</keyword>
<gene>
    <name evidence="2" type="ORF">RchiOBHm_Chr5g0056541</name>
</gene>
<dbReference type="EMBL" id="PDCK01000043">
    <property type="protein sequence ID" value="PRQ33343.1"/>
    <property type="molecule type" value="Genomic_DNA"/>
</dbReference>
<protein>
    <submittedName>
        <fullName evidence="2">Uncharacterized protein</fullName>
    </submittedName>
</protein>
<evidence type="ECO:0000313" key="3">
    <source>
        <dbReference type="Proteomes" id="UP000238479"/>
    </source>
</evidence>
<sequence>MGCITCFIHKSCLICLFEFWLCFLLSFWAAVLRLLGHPSNTFCFSLSTCFIAFDGLLHLCFRLLVRLDLGTRPILWA</sequence>
<name>A0A2P6QGP2_ROSCH</name>
<reference evidence="2 3" key="1">
    <citation type="journal article" date="2018" name="Nat. Genet.">
        <title>The Rosa genome provides new insights in the design of modern roses.</title>
        <authorList>
            <person name="Bendahmane M."/>
        </authorList>
    </citation>
    <scope>NUCLEOTIDE SEQUENCE [LARGE SCALE GENOMIC DNA]</scope>
    <source>
        <strain evidence="3">cv. Old Blush</strain>
    </source>
</reference>
<organism evidence="2 3">
    <name type="scientific">Rosa chinensis</name>
    <name type="common">China rose</name>
    <dbReference type="NCBI Taxonomy" id="74649"/>
    <lineage>
        <taxon>Eukaryota</taxon>
        <taxon>Viridiplantae</taxon>
        <taxon>Streptophyta</taxon>
        <taxon>Embryophyta</taxon>
        <taxon>Tracheophyta</taxon>
        <taxon>Spermatophyta</taxon>
        <taxon>Magnoliopsida</taxon>
        <taxon>eudicotyledons</taxon>
        <taxon>Gunneridae</taxon>
        <taxon>Pentapetalae</taxon>
        <taxon>rosids</taxon>
        <taxon>fabids</taxon>
        <taxon>Rosales</taxon>
        <taxon>Rosaceae</taxon>
        <taxon>Rosoideae</taxon>
        <taxon>Rosoideae incertae sedis</taxon>
        <taxon>Rosa</taxon>
    </lineage>
</organism>
<dbReference type="Proteomes" id="UP000238479">
    <property type="component" value="Chromosome 5"/>
</dbReference>
<proteinExistence type="predicted"/>
<accession>A0A2P6QGP2</accession>
<evidence type="ECO:0000313" key="2">
    <source>
        <dbReference type="EMBL" id="PRQ33343.1"/>
    </source>
</evidence>
<keyword evidence="1" id="KW-0472">Membrane</keyword>
<evidence type="ECO:0000256" key="1">
    <source>
        <dbReference type="SAM" id="Phobius"/>
    </source>
</evidence>
<feature type="transmembrane region" description="Helical" evidence="1">
    <location>
        <begin position="44"/>
        <end position="65"/>
    </location>
</feature>
<dbReference type="Gramene" id="PRQ33343">
    <property type="protein sequence ID" value="PRQ33343"/>
    <property type="gene ID" value="RchiOBHm_Chr5g0056541"/>
</dbReference>